<protein>
    <submittedName>
        <fullName evidence="2">Metal-binding protein</fullName>
    </submittedName>
</protein>
<name>A0A938XTM2_9FIRM</name>
<reference evidence="2" key="1">
    <citation type="submission" date="2021-01" db="EMBL/GenBank/DDBJ databases">
        <title>Genomic Encyclopedia of Type Strains, Phase IV (KMG-IV): sequencing the most valuable type-strain genomes for metagenomic binning, comparative biology and taxonomic classification.</title>
        <authorList>
            <person name="Goeker M."/>
        </authorList>
    </citation>
    <scope>NUCLEOTIDE SEQUENCE</scope>
    <source>
        <strain evidence="2">DSM 23230</strain>
    </source>
</reference>
<accession>A0A938XTM2</accession>
<dbReference type="Pfam" id="PF08821">
    <property type="entry name" value="CGGC"/>
    <property type="match status" value="1"/>
</dbReference>
<dbReference type="Proteomes" id="UP000774000">
    <property type="component" value="Unassembled WGS sequence"/>
</dbReference>
<dbReference type="AlphaFoldDB" id="A0A938XTM2"/>
<dbReference type="InterPro" id="IPR014925">
    <property type="entry name" value="CGGC_dom"/>
</dbReference>
<sequence>MKVALIRCLETEGECGGRHCFQTIENNEGAFKEIEEEIELVGVTTCGGCPGDNVEKKVKLMVESNVDAVILGSCIKLGTPIDYTCPNFEKIKQQIKAVDEDIKIIDWTHYETFKEVLVDRIKTTNLNNIDRFFTKGFKL</sequence>
<keyword evidence="3" id="KW-1185">Reference proteome</keyword>
<dbReference type="SMART" id="SM01078">
    <property type="entry name" value="CGGC"/>
    <property type="match status" value="1"/>
</dbReference>
<evidence type="ECO:0000313" key="2">
    <source>
        <dbReference type="EMBL" id="MBM7557313.1"/>
    </source>
</evidence>
<dbReference type="EMBL" id="JAFBDQ010000011">
    <property type="protein sequence ID" value="MBM7557313.1"/>
    <property type="molecule type" value="Genomic_DNA"/>
</dbReference>
<evidence type="ECO:0000259" key="1">
    <source>
        <dbReference type="SMART" id="SM01078"/>
    </source>
</evidence>
<feature type="domain" description="CGGC" evidence="1">
    <location>
        <begin position="2"/>
        <end position="109"/>
    </location>
</feature>
<proteinExistence type="predicted"/>
<evidence type="ECO:0000313" key="3">
    <source>
        <dbReference type="Proteomes" id="UP000774000"/>
    </source>
</evidence>
<organism evidence="2 3">
    <name type="scientific">Halanaerobacter jeridensis</name>
    <dbReference type="NCBI Taxonomy" id="706427"/>
    <lineage>
        <taxon>Bacteria</taxon>
        <taxon>Bacillati</taxon>
        <taxon>Bacillota</taxon>
        <taxon>Clostridia</taxon>
        <taxon>Halanaerobiales</taxon>
        <taxon>Halobacteroidaceae</taxon>
        <taxon>Halanaerobacter</taxon>
    </lineage>
</organism>
<comment type="caution">
    <text evidence="2">The sequence shown here is derived from an EMBL/GenBank/DDBJ whole genome shotgun (WGS) entry which is preliminary data.</text>
</comment>
<dbReference type="RefSeq" id="WP_204702070.1">
    <property type="nucleotide sequence ID" value="NZ_JAFBDQ010000011.1"/>
</dbReference>
<gene>
    <name evidence="2" type="ORF">JOC47_002179</name>
</gene>